<evidence type="ECO:0000256" key="1">
    <source>
        <dbReference type="ARBA" id="ARBA00023015"/>
    </source>
</evidence>
<dbReference type="Gene3D" id="1.10.10.60">
    <property type="entry name" value="Homeodomain-like"/>
    <property type="match status" value="2"/>
</dbReference>
<keyword evidence="1" id="KW-0805">Transcription regulation</keyword>
<dbReference type="GO" id="GO:0003700">
    <property type="term" value="F:DNA-binding transcription factor activity"/>
    <property type="evidence" value="ECO:0007669"/>
    <property type="project" value="InterPro"/>
</dbReference>
<dbReference type="InterPro" id="IPR003313">
    <property type="entry name" value="AraC-bd"/>
</dbReference>
<dbReference type="Pfam" id="PF02311">
    <property type="entry name" value="AraC_binding"/>
    <property type="match status" value="1"/>
</dbReference>
<dbReference type="InterPro" id="IPR037923">
    <property type="entry name" value="HTH-like"/>
</dbReference>
<dbReference type="InterPro" id="IPR018060">
    <property type="entry name" value="HTH_AraC"/>
</dbReference>
<dbReference type="SMART" id="SM00342">
    <property type="entry name" value="HTH_ARAC"/>
    <property type="match status" value="1"/>
</dbReference>
<protein>
    <recommendedName>
        <fullName evidence="4">HTH araC/xylS-type domain-containing protein</fullName>
    </recommendedName>
</protein>
<proteinExistence type="predicted"/>
<dbReference type="PROSITE" id="PS00041">
    <property type="entry name" value="HTH_ARAC_FAMILY_1"/>
    <property type="match status" value="1"/>
</dbReference>
<reference evidence="6" key="1">
    <citation type="submission" date="2017-06" db="EMBL/GenBank/DDBJ databases">
        <title>Investigating the central metabolism of Clostridium thermosuccinogenes.</title>
        <authorList>
            <person name="Koendjbiharie J.G."/>
            <person name="Van Kranenburg R."/>
            <person name="Vriesendorp B."/>
        </authorList>
    </citation>
    <scope>NUCLEOTIDE SEQUENCE [LARGE SCALE GENOMIC DNA]</scope>
    <source>
        <strain evidence="6">DSM 5806</strain>
    </source>
</reference>
<dbReference type="InterPro" id="IPR018062">
    <property type="entry name" value="HTH_AraC-typ_CS"/>
</dbReference>
<keyword evidence="3" id="KW-0804">Transcription</keyword>
<dbReference type="SUPFAM" id="SSF51215">
    <property type="entry name" value="Regulatory protein AraC"/>
    <property type="match status" value="1"/>
</dbReference>
<dbReference type="InterPro" id="IPR014710">
    <property type="entry name" value="RmlC-like_jellyroll"/>
</dbReference>
<dbReference type="PRINTS" id="PR00032">
    <property type="entry name" value="HTHARAC"/>
</dbReference>
<dbReference type="EMBL" id="NIOJ01000044">
    <property type="protein sequence ID" value="PNT96811.1"/>
    <property type="molecule type" value="Genomic_DNA"/>
</dbReference>
<organism evidence="5 6">
    <name type="scientific">Clostridium thermosuccinogenes</name>
    <dbReference type="NCBI Taxonomy" id="84032"/>
    <lineage>
        <taxon>Bacteria</taxon>
        <taxon>Bacillati</taxon>
        <taxon>Bacillota</taxon>
        <taxon>Clostridia</taxon>
        <taxon>Eubacteriales</taxon>
        <taxon>Clostridiaceae</taxon>
        <taxon>Clostridium</taxon>
    </lineage>
</organism>
<dbReference type="Proteomes" id="UP000236151">
    <property type="component" value="Unassembled WGS sequence"/>
</dbReference>
<comment type="caution">
    <text evidence="5">The sequence shown here is derived from an EMBL/GenBank/DDBJ whole genome shotgun (WGS) entry which is preliminary data.</text>
</comment>
<keyword evidence="6" id="KW-1185">Reference proteome</keyword>
<evidence type="ECO:0000313" key="6">
    <source>
        <dbReference type="Proteomes" id="UP000236151"/>
    </source>
</evidence>
<dbReference type="Gene3D" id="2.60.120.10">
    <property type="entry name" value="Jelly Rolls"/>
    <property type="match status" value="1"/>
</dbReference>
<dbReference type="SUPFAM" id="SSF46689">
    <property type="entry name" value="Homeodomain-like"/>
    <property type="match status" value="2"/>
</dbReference>
<dbReference type="PANTHER" id="PTHR43280">
    <property type="entry name" value="ARAC-FAMILY TRANSCRIPTIONAL REGULATOR"/>
    <property type="match status" value="1"/>
</dbReference>
<dbReference type="InterPro" id="IPR020449">
    <property type="entry name" value="Tscrpt_reg_AraC-type_HTH"/>
</dbReference>
<dbReference type="InterPro" id="IPR009057">
    <property type="entry name" value="Homeodomain-like_sf"/>
</dbReference>
<feature type="domain" description="HTH araC/xylS-type" evidence="4">
    <location>
        <begin position="225"/>
        <end position="323"/>
    </location>
</feature>
<dbReference type="PANTHER" id="PTHR43280:SF28">
    <property type="entry name" value="HTH-TYPE TRANSCRIPTIONAL ACTIVATOR RHAS"/>
    <property type="match status" value="1"/>
</dbReference>
<evidence type="ECO:0000256" key="3">
    <source>
        <dbReference type="ARBA" id="ARBA00023163"/>
    </source>
</evidence>
<evidence type="ECO:0000259" key="4">
    <source>
        <dbReference type="PROSITE" id="PS01124"/>
    </source>
</evidence>
<evidence type="ECO:0000256" key="2">
    <source>
        <dbReference type="ARBA" id="ARBA00023125"/>
    </source>
</evidence>
<dbReference type="AlphaFoldDB" id="A0A2K2F2D0"/>
<dbReference type="GO" id="GO:0043565">
    <property type="term" value="F:sequence-specific DNA binding"/>
    <property type="evidence" value="ECO:0007669"/>
    <property type="project" value="InterPro"/>
</dbReference>
<dbReference type="KEGG" id="cthd:CDO33_08205"/>
<keyword evidence="2" id="KW-0238">DNA-binding</keyword>
<name>A0A2K2F2D0_9CLOT</name>
<sequence>MRGHLNKSYPAFFIRGLSGDYMDSDIFKDNDISFFDSRSNFNKRIPFKAYLLDGEMCGITKHTHDYMQIWYVCKGVCSHWINNNEHRMVKGDLFVIPPYVVHQMRKIKDEDVKIIGIEFSTEFVSSEYDDFTKNKGFFDFAYLEPFLVSKDMVKPKLVLSHEAQMEVEKLTMEMLKEYDSEERYYELYIKANLLKLLAVIAREYAKSPKDKESDEIFDKYRNAILNSIQYIKDNFTQDLHLDDVCKHSMMSKTYFCYVFKNLTGKTFTEFHTELRIQKALELLNTTDASITEICYSVGYNDVTHFCRTFKKQVGVSPRLYRKERAE</sequence>
<accession>A0A2K2F2D0</accession>
<dbReference type="PROSITE" id="PS01124">
    <property type="entry name" value="HTH_ARAC_FAMILY_2"/>
    <property type="match status" value="1"/>
</dbReference>
<dbReference type="Pfam" id="PF12833">
    <property type="entry name" value="HTH_18"/>
    <property type="match status" value="1"/>
</dbReference>
<gene>
    <name evidence="5" type="ORF">CDQ84_14495</name>
</gene>
<evidence type="ECO:0000313" key="5">
    <source>
        <dbReference type="EMBL" id="PNT96811.1"/>
    </source>
</evidence>